<evidence type="ECO:0008006" key="2">
    <source>
        <dbReference type="Google" id="ProtNLM"/>
    </source>
</evidence>
<comment type="caution">
    <text evidence="1">The sequence shown here is derived from an EMBL/GenBank/DDBJ whole genome shotgun (WGS) entry which is preliminary data.</text>
</comment>
<accession>X1T396</accession>
<gene>
    <name evidence="1" type="ORF">S12H4_24049</name>
</gene>
<dbReference type="Pfam" id="PF08902">
    <property type="entry name" value="DUF1848"/>
    <property type="match status" value="1"/>
</dbReference>
<organism evidence="1">
    <name type="scientific">marine sediment metagenome</name>
    <dbReference type="NCBI Taxonomy" id="412755"/>
    <lineage>
        <taxon>unclassified sequences</taxon>
        <taxon>metagenomes</taxon>
        <taxon>ecological metagenomes</taxon>
    </lineage>
</organism>
<name>X1T396_9ZZZZ</name>
<dbReference type="InterPro" id="IPR014998">
    <property type="entry name" value="DUF1848"/>
</dbReference>
<feature type="non-terminal residue" evidence="1">
    <location>
        <position position="176"/>
    </location>
</feature>
<reference evidence="1" key="1">
    <citation type="journal article" date="2014" name="Front. Microbiol.">
        <title>High frequency of phylogenetically diverse reductive dehalogenase-homologous genes in deep subseafloor sedimentary metagenomes.</title>
        <authorList>
            <person name="Kawai M."/>
            <person name="Futagami T."/>
            <person name="Toyoda A."/>
            <person name="Takaki Y."/>
            <person name="Nishi S."/>
            <person name="Hori S."/>
            <person name="Arai W."/>
            <person name="Tsubouchi T."/>
            <person name="Morono Y."/>
            <person name="Uchiyama I."/>
            <person name="Ito T."/>
            <person name="Fujiyama A."/>
            <person name="Inagaki F."/>
            <person name="Takami H."/>
        </authorList>
    </citation>
    <scope>NUCLEOTIDE SEQUENCE</scope>
    <source>
        <strain evidence="1">Expedition CK06-06</strain>
    </source>
</reference>
<feature type="non-terminal residue" evidence="1">
    <location>
        <position position="1"/>
    </location>
</feature>
<dbReference type="AlphaFoldDB" id="X1T396"/>
<proteinExistence type="predicted"/>
<dbReference type="EMBL" id="BARW01012933">
    <property type="protein sequence ID" value="GAI74479.1"/>
    <property type="molecule type" value="Genomic_DNA"/>
</dbReference>
<protein>
    <recommendedName>
        <fullName evidence="2">DUF1848 domain-containing protein</fullName>
    </recommendedName>
</protein>
<dbReference type="Gene3D" id="3.80.30.30">
    <property type="match status" value="1"/>
</dbReference>
<sequence>IISASRSTDIPAFYMDWFINRFKIGYIKWINPFNHTSQYVSFKETRLIVFWSKNPKSLIKHINYLNETVNNYYIQFTLNDYDKENLEPNVPSINDRIETFIKLSEMIGKEKVIWRFDPLILTNKIGIDELLKKVEKLGNQLKNYTNKLVISFADIKSYKKVQNNLRKEKIKYQEFN</sequence>
<evidence type="ECO:0000313" key="1">
    <source>
        <dbReference type="EMBL" id="GAI74479.1"/>
    </source>
</evidence>